<sequence length="51" mass="5394">MREILIGSGVALSSAGIFMLLYGHIPQGFIGLVTVTFGVALAMLTKKKKVD</sequence>
<comment type="caution">
    <text evidence="2">The sequence shown here is derived from an EMBL/GenBank/DDBJ whole genome shotgun (WGS) entry which is preliminary data.</text>
</comment>
<keyword evidence="3" id="KW-1185">Reference proteome</keyword>
<evidence type="ECO:0000313" key="3">
    <source>
        <dbReference type="Proteomes" id="UP001243286"/>
    </source>
</evidence>
<proteinExistence type="predicted"/>
<evidence type="ECO:0000313" key="2">
    <source>
        <dbReference type="EMBL" id="MDI3235647.1"/>
    </source>
</evidence>
<gene>
    <name evidence="2" type="ORF">QK289_11575</name>
</gene>
<dbReference type="EMBL" id="JASBQV010000019">
    <property type="protein sequence ID" value="MDI3235647.1"/>
    <property type="molecule type" value="Genomic_DNA"/>
</dbReference>
<keyword evidence="1" id="KW-0472">Membrane</keyword>
<reference evidence="2 3" key="1">
    <citation type="submission" date="2023-04" db="EMBL/GenBank/DDBJ databases">
        <title>Antarctic isolates genomes.</title>
        <authorList>
            <person name="Dimov S.G."/>
        </authorList>
    </citation>
    <scope>NUCLEOTIDE SEQUENCE [LARGE SCALE GENOMIC DNA]</scope>
    <source>
        <strain evidence="2 3">AL19</strain>
    </source>
</reference>
<organism evidence="2 3">
    <name type="scientific">Exiguobacterium antarcticum</name>
    <dbReference type="NCBI Taxonomy" id="132920"/>
    <lineage>
        <taxon>Bacteria</taxon>
        <taxon>Bacillati</taxon>
        <taxon>Bacillota</taxon>
        <taxon>Bacilli</taxon>
        <taxon>Bacillales</taxon>
        <taxon>Bacillales Family XII. Incertae Sedis</taxon>
        <taxon>Exiguobacterium</taxon>
    </lineage>
</organism>
<dbReference type="Proteomes" id="UP001243286">
    <property type="component" value="Unassembled WGS sequence"/>
</dbReference>
<name>A0ABT6R4E1_9BACL</name>
<protein>
    <submittedName>
        <fullName evidence="2">Uncharacterized protein</fullName>
    </submittedName>
</protein>
<evidence type="ECO:0000256" key="1">
    <source>
        <dbReference type="SAM" id="Phobius"/>
    </source>
</evidence>
<accession>A0ABT6R4E1</accession>
<feature type="transmembrane region" description="Helical" evidence="1">
    <location>
        <begin position="28"/>
        <end position="45"/>
    </location>
</feature>
<keyword evidence="1" id="KW-0812">Transmembrane</keyword>
<keyword evidence="1" id="KW-1133">Transmembrane helix</keyword>